<dbReference type="SMART" id="SM00028">
    <property type="entry name" value="TPR"/>
    <property type="match status" value="5"/>
</dbReference>
<dbReference type="InterPro" id="IPR019734">
    <property type="entry name" value="TPR_rpt"/>
</dbReference>
<evidence type="ECO:0000256" key="1">
    <source>
        <dbReference type="PROSITE-ProRule" id="PRU00339"/>
    </source>
</evidence>
<dbReference type="PANTHER" id="PTHR44366">
    <property type="entry name" value="UDP-N-ACETYLGLUCOSAMINE--PEPTIDE N-ACETYLGLUCOSAMINYLTRANSFERASE 110 KDA SUBUNIT"/>
    <property type="match status" value="1"/>
</dbReference>
<sequence length="482" mass="52502">MATARRNDPCPCGSGLRFKECHGKLDGAASSTPDPQSLIPQALAAHQQGRIKDAERLYRQVLEVAPGHAVATHYLGMIAWHRDDPRRAEELMRASIAADANVPDFHNNLALLLGQQGRTQEAIAGFERALAVDPSWYEARNNLGLALEDALQWKAAEAAYREAIALSPTFAQAHQNLGRLLLALGRFAEAWDAYRWRHVARGFGATPAANAARLPANLDGRRFALVSEQGVGDVVFFLRFAPELAKRGARLAFRGDTRLHGMLARTGLFDLGLAPENARLDDLEPLFVGDLPWLLSANDVATLPAALPLSPLPERVSAMRERLEATGPHPWIALTWRAGVAPTGTARGQVKTFPIAGLGAALRGTSATWIGIQRRPESGTREAMEAALGTRVHDFSPWNEDLEDMLALLSLVDDYVGPSNANTHLLAGLGKTQRVLVPNPPEWRWMTGATESPWFHGSRVFRPSAAGDWAPAFSELAALLRR</sequence>
<dbReference type="PANTHER" id="PTHR44366:SF1">
    <property type="entry name" value="UDP-N-ACETYLGLUCOSAMINE--PEPTIDE N-ACETYLGLUCOSAMINYLTRANSFERASE 110 KDA SUBUNIT"/>
    <property type="match status" value="1"/>
</dbReference>
<dbReference type="Gene3D" id="1.25.40.10">
    <property type="entry name" value="Tetratricopeptide repeat domain"/>
    <property type="match status" value="2"/>
</dbReference>
<keyword evidence="1" id="KW-0802">TPR repeat</keyword>
<reference evidence="2 3" key="1">
    <citation type="submission" date="2020-04" db="EMBL/GenBank/DDBJ databases">
        <title>Usitatibacter rugosus gen. nov., sp. nov. and Usitatibacter palustris sp. nov., novel members of Usitatibacteraceae fam. nov. within the order Nitrosomonadales isolated from soil.</title>
        <authorList>
            <person name="Huber K.J."/>
            <person name="Neumann-Schaal M."/>
            <person name="Geppert A."/>
            <person name="Luckner M."/>
            <person name="Wanner G."/>
            <person name="Overmann J."/>
        </authorList>
    </citation>
    <scope>NUCLEOTIDE SEQUENCE [LARGE SCALE GENOMIC DNA]</scope>
    <source>
        <strain evidence="2 3">Swamp67</strain>
    </source>
</reference>
<dbReference type="AlphaFoldDB" id="A0A6M4H9L0"/>
<keyword evidence="3" id="KW-1185">Reference proteome</keyword>
<dbReference type="Proteomes" id="UP000503096">
    <property type="component" value="Chromosome"/>
</dbReference>
<dbReference type="EMBL" id="CP053073">
    <property type="protein sequence ID" value="QJR15403.1"/>
    <property type="molecule type" value="Genomic_DNA"/>
</dbReference>
<dbReference type="SUPFAM" id="SSF48452">
    <property type="entry name" value="TPR-like"/>
    <property type="match status" value="1"/>
</dbReference>
<proteinExistence type="predicted"/>
<protein>
    <submittedName>
        <fullName evidence="2">Uncharacterized protein</fullName>
    </submittedName>
</protein>
<dbReference type="InParanoid" id="A0A6M4H9L0"/>
<evidence type="ECO:0000313" key="2">
    <source>
        <dbReference type="EMBL" id="QJR15403.1"/>
    </source>
</evidence>
<dbReference type="SUPFAM" id="SSF103642">
    <property type="entry name" value="Sec-C motif"/>
    <property type="match status" value="1"/>
</dbReference>
<evidence type="ECO:0000313" key="3">
    <source>
        <dbReference type="Proteomes" id="UP000503096"/>
    </source>
</evidence>
<organism evidence="2 3">
    <name type="scientific">Usitatibacter palustris</name>
    <dbReference type="NCBI Taxonomy" id="2732487"/>
    <lineage>
        <taxon>Bacteria</taxon>
        <taxon>Pseudomonadati</taxon>
        <taxon>Pseudomonadota</taxon>
        <taxon>Betaproteobacteria</taxon>
        <taxon>Nitrosomonadales</taxon>
        <taxon>Usitatibacteraceae</taxon>
        <taxon>Usitatibacter</taxon>
    </lineage>
</organism>
<dbReference type="Pfam" id="PF02810">
    <property type="entry name" value="SEC-C"/>
    <property type="match status" value="1"/>
</dbReference>
<gene>
    <name evidence="2" type="ORF">DSM104440_02222</name>
</gene>
<dbReference type="RefSeq" id="WP_171162650.1">
    <property type="nucleotide sequence ID" value="NZ_CP053073.1"/>
</dbReference>
<dbReference type="InterPro" id="IPR004027">
    <property type="entry name" value="SEC_C_motif"/>
</dbReference>
<accession>A0A6M4H9L0</accession>
<name>A0A6M4H9L0_9PROT</name>
<feature type="repeat" description="TPR" evidence="1">
    <location>
        <begin position="103"/>
        <end position="136"/>
    </location>
</feature>
<dbReference type="KEGG" id="upl:DSM104440_02222"/>
<dbReference type="SUPFAM" id="SSF53756">
    <property type="entry name" value="UDP-Glycosyltransferase/glycogen phosphorylase"/>
    <property type="match status" value="1"/>
</dbReference>
<dbReference type="Pfam" id="PF13432">
    <property type="entry name" value="TPR_16"/>
    <property type="match status" value="2"/>
</dbReference>
<dbReference type="Gene3D" id="3.10.450.50">
    <property type="match status" value="1"/>
</dbReference>
<dbReference type="InterPro" id="IPR011990">
    <property type="entry name" value="TPR-like_helical_dom_sf"/>
</dbReference>
<dbReference type="PROSITE" id="PS50005">
    <property type="entry name" value="TPR"/>
    <property type="match status" value="1"/>
</dbReference>
<dbReference type="GO" id="GO:0097363">
    <property type="term" value="F:protein O-acetylglucosaminyltransferase activity"/>
    <property type="evidence" value="ECO:0007669"/>
    <property type="project" value="TreeGrafter"/>
</dbReference>
<dbReference type="InterPro" id="IPR037919">
    <property type="entry name" value="OGT"/>
</dbReference>
<dbReference type="GO" id="GO:0006493">
    <property type="term" value="P:protein O-linked glycosylation"/>
    <property type="evidence" value="ECO:0007669"/>
    <property type="project" value="InterPro"/>
</dbReference>